<gene>
    <name evidence="1" type="ORF">MNBD_GAMMA10-2479</name>
</gene>
<reference evidence="1" key="1">
    <citation type="submission" date="2018-06" db="EMBL/GenBank/DDBJ databases">
        <authorList>
            <person name="Zhirakovskaya E."/>
        </authorList>
    </citation>
    <scope>NUCLEOTIDE SEQUENCE</scope>
</reference>
<protein>
    <recommendedName>
        <fullName evidence="2">Lipoprotein</fullName>
    </recommendedName>
</protein>
<accession>A0A3B0XNE5</accession>
<evidence type="ECO:0000313" key="1">
    <source>
        <dbReference type="EMBL" id="VAW69808.1"/>
    </source>
</evidence>
<evidence type="ECO:0008006" key="2">
    <source>
        <dbReference type="Google" id="ProtNLM"/>
    </source>
</evidence>
<proteinExistence type="predicted"/>
<dbReference type="AlphaFoldDB" id="A0A3B0XNE5"/>
<dbReference type="EMBL" id="UOFJ01000467">
    <property type="protein sequence ID" value="VAW69808.1"/>
    <property type="molecule type" value="Genomic_DNA"/>
</dbReference>
<sequence>MFIRAGFIFLAATIILLQGCTAVQTFPNVAREGDTISLAVGSPRNMTRANTTAIFTDADGLSKNITANIRAIFRLYPDPASRVYMPGVSGITNLVDSSGHSPWITVVALDLPSEIASGPGEIQFTTSATYPAIGSHINDFPISIMIIEGVGSANSFNYEFGVNSPRTGDLKILESQPKAVFGPVYPDPSCPCPDYAVIEVRVAIPTASGVLSNKFIRVLAEDLTVKTESGRNVSYSVSGDGSELIVAFTSVEEKLKYYEAQFSVVLHELDSFTDVPIINSIRYFDINGDEVTGPVAGYSATIE</sequence>
<organism evidence="1">
    <name type="scientific">hydrothermal vent metagenome</name>
    <dbReference type="NCBI Taxonomy" id="652676"/>
    <lineage>
        <taxon>unclassified sequences</taxon>
        <taxon>metagenomes</taxon>
        <taxon>ecological metagenomes</taxon>
    </lineage>
</organism>
<dbReference type="PROSITE" id="PS51257">
    <property type="entry name" value="PROKAR_LIPOPROTEIN"/>
    <property type="match status" value="1"/>
</dbReference>
<name>A0A3B0XNE5_9ZZZZ</name>